<organism evidence="5 6">
    <name type="scientific">Massilia haematophila</name>
    <dbReference type="NCBI Taxonomy" id="457923"/>
    <lineage>
        <taxon>Bacteria</taxon>
        <taxon>Pseudomonadati</taxon>
        <taxon>Pseudomonadota</taxon>
        <taxon>Betaproteobacteria</taxon>
        <taxon>Burkholderiales</taxon>
        <taxon>Oxalobacteraceae</taxon>
        <taxon>Telluria group</taxon>
        <taxon>Massilia</taxon>
    </lineage>
</organism>
<protein>
    <submittedName>
        <fullName evidence="5">Lrp/AsnC family transcriptional regulator</fullName>
    </submittedName>
</protein>
<keyword evidence="3" id="KW-0804">Transcription</keyword>
<comment type="caution">
    <text evidence="5">The sequence shown here is derived from an EMBL/GenBank/DDBJ whole genome shotgun (WGS) entry which is preliminary data.</text>
</comment>
<dbReference type="PRINTS" id="PR00033">
    <property type="entry name" value="HTHASNC"/>
</dbReference>
<dbReference type="PROSITE" id="PS50956">
    <property type="entry name" value="HTH_ASNC_2"/>
    <property type="match status" value="1"/>
</dbReference>
<dbReference type="Pfam" id="PF13412">
    <property type="entry name" value="HTH_24"/>
    <property type="match status" value="1"/>
</dbReference>
<evidence type="ECO:0000256" key="2">
    <source>
        <dbReference type="ARBA" id="ARBA00023125"/>
    </source>
</evidence>
<evidence type="ECO:0000256" key="1">
    <source>
        <dbReference type="ARBA" id="ARBA00023015"/>
    </source>
</evidence>
<dbReference type="CDD" id="cd00090">
    <property type="entry name" value="HTH_ARSR"/>
    <property type="match status" value="1"/>
</dbReference>
<dbReference type="SMART" id="SM00344">
    <property type="entry name" value="HTH_ASNC"/>
    <property type="match status" value="1"/>
</dbReference>
<dbReference type="PANTHER" id="PTHR30154">
    <property type="entry name" value="LEUCINE-RESPONSIVE REGULATORY PROTEIN"/>
    <property type="match status" value="1"/>
</dbReference>
<dbReference type="SUPFAM" id="SSF54909">
    <property type="entry name" value="Dimeric alpha+beta barrel"/>
    <property type="match status" value="1"/>
</dbReference>
<feature type="domain" description="HTH asnC-type" evidence="4">
    <location>
        <begin position="6"/>
        <end position="67"/>
    </location>
</feature>
<gene>
    <name evidence="5" type="ORF">ACFOPH_17315</name>
</gene>
<keyword evidence="2" id="KW-0238">DNA-binding</keyword>
<proteinExistence type="predicted"/>
<reference evidence="6" key="1">
    <citation type="journal article" date="2019" name="Int. J. Syst. Evol. Microbiol.">
        <title>The Global Catalogue of Microorganisms (GCM) 10K type strain sequencing project: providing services to taxonomists for standard genome sequencing and annotation.</title>
        <authorList>
            <consortium name="The Broad Institute Genomics Platform"/>
            <consortium name="The Broad Institute Genome Sequencing Center for Infectious Disease"/>
            <person name="Wu L."/>
            <person name="Ma J."/>
        </authorList>
    </citation>
    <scope>NUCLEOTIDE SEQUENCE [LARGE SCALE GENOMIC DNA]</scope>
    <source>
        <strain evidence="6">CCM 7480</strain>
    </source>
</reference>
<dbReference type="InterPro" id="IPR019885">
    <property type="entry name" value="Tscrpt_reg_HTH_AsnC-type_CS"/>
</dbReference>
<dbReference type="InterPro" id="IPR019888">
    <property type="entry name" value="Tscrpt_reg_AsnC-like"/>
</dbReference>
<dbReference type="InterPro" id="IPR036390">
    <property type="entry name" value="WH_DNA-bd_sf"/>
</dbReference>
<dbReference type="PANTHER" id="PTHR30154:SF46">
    <property type="entry name" value="TRANSCRIPTIONAL REGULATORY PROTEIN"/>
    <property type="match status" value="1"/>
</dbReference>
<evidence type="ECO:0000259" key="4">
    <source>
        <dbReference type="PROSITE" id="PS50956"/>
    </source>
</evidence>
<dbReference type="InterPro" id="IPR011008">
    <property type="entry name" value="Dimeric_a/b-barrel"/>
</dbReference>
<dbReference type="InterPro" id="IPR036388">
    <property type="entry name" value="WH-like_DNA-bd_sf"/>
</dbReference>
<dbReference type="InterPro" id="IPR000485">
    <property type="entry name" value="AsnC-type_HTH_dom"/>
</dbReference>
<keyword evidence="1" id="KW-0805">Transcription regulation</keyword>
<dbReference type="Gene3D" id="1.10.10.10">
    <property type="entry name" value="Winged helix-like DNA-binding domain superfamily/Winged helix DNA-binding domain"/>
    <property type="match status" value="1"/>
</dbReference>
<dbReference type="InterPro" id="IPR011991">
    <property type="entry name" value="ArsR-like_HTH"/>
</dbReference>
<dbReference type="SUPFAM" id="SSF46785">
    <property type="entry name" value="Winged helix' DNA-binding domain"/>
    <property type="match status" value="1"/>
</dbReference>
<keyword evidence="6" id="KW-1185">Reference proteome</keyword>
<dbReference type="InterPro" id="IPR019887">
    <property type="entry name" value="Tscrpt_reg_AsnC/Lrp_C"/>
</dbReference>
<accession>A0ABV7PLM2</accession>
<dbReference type="EMBL" id="JBHRVV010000001">
    <property type="protein sequence ID" value="MFC3459994.1"/>
    <property type="molecule type" value="Genomic_DNA"/>
</dbReference>
<dbReference type="Proteomes" id="UP001595665">
    <property type="component" value="Unassembled WGS sequence"/>
</dbReference>
<evidence type="ECO:0000313" key="6">
    <source>
        <dbReference type="Proteomes" id="UP001595665"/>
    </source>
</evidence>
<sequence>MSKIELDKTDRKILEILQADGRLSNQDVAERVNLSPSPCLRRIKRLEEAGVIRQYVALVDPDKIGLGLLAYVNVRLEKHSEGPANSRVPATSPRFEFAQAVATWPEVVACYAMTGEMDFLLRVHVEDMDHFSRFMMATLLRHPSVLDVKSSFALQRIKETTALPIDAPAAR</sequence>
<dbReference type="RefSeq" id="WP_312550607.1">
    <property type="nucleotide sequence ID" value="NZ_JBHRVV010000001.1"/>
</dbReference>
<dbReference type="Pfam" id="PF01037">
    <property type="entry name" value="AsnC_trans_reg"/>
    <property type="match status" value="1"/>
</dbReference>
<dbReference type="Gene3D" id="3.30.70.920">
    <property type="match status" value="1"/>
</dbReference>
<evidence type="ECO:0000313" key="5">
    <source>
        <dbReference type="EMBL" id="MFC3459994.1"/>
    </source>
</evidence>
<dbReference type="PROSITE" id="PS00519">
    <property type="entry name" value="HTH_ASNC_1"/>
    <property type="match status" value="1"/>
</dbReference>
<evidence type="ECO:0000256" key="3">
    <source>
        <dbReference type="ARBA" id="ARBA00023163"/>
    </source>
</evidence>
<name>A0ABV7PLM2_9BURK</name>